<evidence type="ECO:0000256" key="3">
    <source>
        <dbReference type="ARBA" id="ARBA00022692"/>
    </source>
</evidence>
<dbReference type="Proteomes" id="UP000535838">
    <property type="component" value="Unassembled WGS sequence"/>
</dbReference>
<proteinExistence type="predicted"/>
<feature type="region of interest" description="Disordered" evidence="8">
    <location>
        <begin position="1"/>
        <end position="36"/>
    </location>
</feature>
<dbReference type="PANTHER" id="PTHR24221">
    <property type="entry name" value="ATP-BINDING CASSETTE SUB-FAMILY B"/>
    <property type="match status" value="1"/>
</dbReference>
<dbReference type="EMBL" id="JACJVQ010000011">
    <property type="protein sequence ID" value="MBB6635099.1"/>
    <property type="molecule type" value="Genomic_DNA"/>
</dbReference>
<feature type="domain" description="ABC transporter" evidence="10">
    <location>
        <begin position="486"/>
        <end position="720"/>
    </location>
</feature>
<name>A0A841SVU6_9BACL</name>
<reference evidence="12 13" key="1">
    <citation type="submission" date="2020-08" db="EMBL/GenBank/DDBJ databases">
        <title>Cohnella phylogeny.</title>
        <authorList>
            <person name="Dunlap C."/>
        </authorList>
    </citation>
    <scope>NUCLEOTIDE SEQUENCE [LARGE SCALE GENOMIC DNA]</scope>
    <source>
        <strain evidence="12 13">DSM 25241</strain>
    </source>
</reference>
<evidence type="ECO:0000256" key="8">
    <source>
        <dbReference type="SAM" id="MobiDB-lite"/>
    </source>
</evidence>
<dbReference type="SUPFAM" id="SSF52540">
    <property type="entry name" value="P-loop containing nucleoside triphosphate hydrolases"/>
    <property type="match status" value="1"/>
</dbReference>
<evidence type="ECO:0000256" key="9">
    <source>
        <dbReference type="SAM" id="Phobius"/>
    </source>
</evidence>
<evidence type="ECO:0000259" key="11">
    <source>
        <dbReference type="PROSITE" id="PS50929"/>
    </source>
</evidence>
<evidence type="ECO:0000313" key="13">
    <source>
        <dbReference type="Proteomes" id="UP000535838"/>
    </source>
</evidence>
<dbReference type="Pfam" id="PF00664">
    <property type="entry name" value="ABC_membrane"/>
    <property type="match status" value="1"/>
</dbReference>
<feature type="compositionally biased region" description="Basic and acidic residues" evidence="8">
    <location>
        <begin position="10"/>
        <end position="24"/>
    </location>
</feature>
<dbReference type="FunFam" id="3.40.50.300:FF:000287">
    <property type="entry name" value="Multidrug ABC transporter ATP-binding protein"/>
    <property type="match status" value="1"/>
</dbReference>
<evidence type="ECO:0000256" key="6">
    <source>
        <dbReference type="ARBA" id="ARBA00022989"/>
    </source>
</evidence>
<dbReference type="SMART" id="SM00382">
    <property type="entry name" value="AAA"/>
    <property type="match status" value="1"/>
</dbReference>
<protein>
    <submittedName>
        <fullName evidence="12">ABC transporter ATP-binding protein</fullName>
    </submittedName>
</protein>
<dbReference type="Pfam" id="PF00005">
    <property type="entry name" value="ABC_tran"/>
    <property type="match status" value="1"/>
</dbReference>
<keyword evidence="3 9" id="KW-0812">Transmembrane</keyword>
<feature type="transmembrane region" description="Helical" evidence="9">
    <location>
        <begin position="288"/>
        <end position="305"/>
    </location>
</feature>
<feature type="domain" description="ABC transmembrane type-1" evidence="11">
    <location>
        <begin position="170"/>
        <end position="442"/>
    </location>
</feature>
<dbReference type="Gene3D" id="3.40.50.300">
    <property type="entry name" value="P-loop containing nucleotide triphosphate hydrolases"/>
    <property type="match status" value="1"/>
</dbReference>
<evidence type="ECO:0000256" key="2">
    <source>
        <dbReference type="ARBA" id="ARBA00022448"/>
    </source>
</evidence>
<sequence>MPALTGSLTRAEDKPLGGYEEKEGGMPLDSWSSDLSETGRTERRTVLFLASRLEVRDAKGACLRKIDRQRTAGAAIRETGGGAWLELELKDGGAVRLAMSALAGRDGLRELRDKIERWANPHRNEEGSVPLPGERAPSPENAEEKLTWKRRGKALLGLLSYAAPHRRAIAISVAVLIAGVGLETLPPYLMKLMIDEGVLQGSTSKFIAIIATLIIVYGLQAGFQVYQSMIGIAIGNRMMSHIRKDMFAKLMKLSVRYYEQRATAPFIGRIQNDTAWVQGFLSEGISQLAAQVILAGAIFAILFAIDGRLALGVAAFLPVCAIVVLWLWPRIRSLMNRTWNTQYRLQKYIGEALQGIRVIKAFRREEEEKRRFDRYNEDSVRRSIEQQRLLQWLQPMINLAISGGIAVVWLIGGQFVIQGTASLGTLVAFTTYLSMLLGQLQWNMNLAGQANASLAAADRILDLLNSEDELPVRGTTMPLPKGGGEIVFDGVSFGYENGREVLRDIHLTIRPGEKLGITGHTGAGKSTLLQLLARFYDPDAGSIRIGGVDLKRADPADLRRRIGIVFQDTFLFDGTIAENIAYGIEDATPRKIMEAARLARASAFIERLPFGYDTRVGERGVRLSGGEKQRISIARTLLLDPSILLLDEATSSVDQETERDIQAAIDYLCQGRTTIAIAHRLSTIRSADRIAVLDKGRLVELGTHEELAAGGGIYSKLLDARSDPPKAEQVAR</sequence>
<dbReference type="InterPro" id="IPR039421">
    <property type="entry name" value="Type_1_exporter"/>
</dbReference>
<evidence type="ECO:0000313" key="12">
    <source>
        <dbReference type="EMBL" id="MBB6635099.1"/>
    </source>
</evidence>
<comment type="caution">
    <text evidence="12">The sequence shown here is derived from an EMBL/GenBank/DDBJ whole genome shotgun (WGS) entry which is preliminary data.</text>
</comment>
<dbReference type="PROSITE" id="PS50929">
    <property type="entry name" value="ABC_TM1F"/>
    <property type="match status" value="1"/>
</dbReference>
<dbReference type="SUPFAM" id="SSF90123">
    <property type="entry name" value="ABC transporter transmembrane region"/>
    <property type="match status" value="1"/>
</dbReference>
<feature type="transmembrane region" description="Helical" evidence="9">
    <location>
        <begin position="206"/>
        <end position="234"/>
    </location>
</feature>
<dbReference type="PROSITE" id="PS00211">
    <property type="entry name" value="ABC_TRANSPORTER_1"/>
    <property type="match status" value="1"/>
</dbReference>
<evidence type="ECO:0000256" key="4">
    <source>
        <dbReference type="ARBA" id="ARBA00022741"/>
    </source>
</evidence>
<evidence type="ECO:0000256" key="5">
    <source>
        <dbReference type="ARBA" id="ARBA00022840"/>
    </source>
</evidence>
<feature type="transmembrane region" description="Helical" evidence="9">
    <location>
        <begin position="168"/>
        <end position="186"/>
    </location>
</feature>
<keyword evidence="6 9" id="KW-1133">Transmembrane helix</keyword>
<dbReference type="GO" id="GO:0005524">
    <property type="term" value="F:ATP binding"/>
    <property type="evidence" value="ECO:0007669"/>
    <property type="project" value="UniProtKB-KW"/>
</dbReference>
<dbReference type="InterPro" id="IPR017871">
    <property type="entry name" value="ABC_transporter-like_CS"/>
</dbReference>
<keyword evidence="4" id="KW-0547">Nucleotide-binding</keyword>
<dbReference type="RefSeq" id="WP_185120344.1">
    <property type="nucleotide sequence ID" value="NZ_JACJVQ010000011.1"/>
</dbReference>
<accession>A0A841SVU6</accession>
<dbReference type="InterPro" id="IPR003439">
    <property type="entry name" value="ABC_transporter-like_ATP-bd"/>
</dbReference>
<dbReference type="InterPro" id="IPR011527">
    <property type="entry name" value="ABC1_TM_dom"/>
</dbReference>
<dbReference type="GO" id="GO:0034040">
    <property type="term" value="F:ATPase-coupled lipid transmembrane transporter activity"/>
    <property type="evidence" value="ECO:0007669"/>
    <property type="project" value="TreeGrafter"/>
</dbReference>
<gene>
    <name evidence="12" type="ORF">H7B67_13345</name>
</gene>
<dbReference type="GO" id="GO:0016887">
    <property type="term" value="F:ATP hydrolysis activity"/>
    <property type="evidence" value="ECO:0007669"/>
    <property type="project" value="InterPro"/>
</dbReference>
<dbReference type="GO" id="GO:0140359">
    <property type="term" value="F:ABC-type transporter activity"/>
    <property type="evidence" value="ECO:0007669"/>
    <property type="project" value="InterPro"/>
</dbReference>
<feature type="transmembrane region" description="Helical" evidence="9">
    <location>
        <begin position="311"/>
        <end position="328"/>
    </location>
</feature>
<dbReference type="PANTHER" id="PTHR24221:SF654">
    <property type="entry name" value="ATP-BINDING CASSETTE SUB-FAMILY B MEMBER 6"/>
    <property type="match status" value="1"/>
</dbReference>
<evidence type="ECO:0000256" key="1">
    <source>
        <dbReference type="ARBA" id="ARBA00004651"/>
    </source>
</evidence>
<dbReference type="AlphaFoldDB" id="A0A841SVU6"/>
<feature type="region of interest" description="Disordered" evidence="8">
    <location>
        <begin position="119"/>
        <end position="144"/>
    </location>
</feature>
<keyword evidence="2" id="KW-0813">Transport</keyword>
<organism evidence="12 13">
    <name type="scientific">Cohnella thailandensis</name>
    <dbReference type="NCBI Taxonomy" id="557557"/>
    <lineage>
        <taxon>Bacteria</taxon>
        <taxon>Bacillati</taxon>
        <taxon>Bacillota</taxon>
        <taxon>Bacilli</taxon>
        <taxon>Bacillales</taxon>
        <taxon>Paenibacillaceae</taxon>
        <taxon>Cohnella</taxon>
    </lineage>
</organism>
<dbReference type="InterPro" id="IPR003593">
    <property type="entry name" value="AAA+_ATPase"/>
</dbReference>
<keyword evidence="7 9" id="KW-0472">Membrane</keyword>
<evidence type="ECO:0000259" key="10">
    <source>
        <dbReference type="PROSITE" id="PS50893"/>
    </source>
</evidence>
<dbReference type="GO" id="GO:0005886">
    <property type="term" value="C:plasma membrane"/>
    <property type="evidence" value="ECO:0007669"/>
    <property type="project" value="UniProtKB-SubCell"/>
</dbReference>
<dbReference type="InterPro" id="IPR027417">
    <property type="entry name" value="P-loop_NTPase"/>
</dbReference>
<feature type="transmembrane region" description="Helical" evidence="9">
    <location>
        <begin position="417"/>
        <end position="437"/>
    </location>
</feature>
<keyword evidence="13" id="KW-1185">Reference proteome</keyword>
<feature type="transmembrane region" description="Helical" evidence="9">
    <location>
        <begin position="389"/>
        <end position="411"/>
    </location>
</feature>
<dbReference type="InterPro" id="IPR036640">
    <property type="entry name" value="ABC1_TM_sf"/>
</dbReference>
<evidence type="ECO:0000256" key="7">
    <source>
        <dbReference type="ARBA" id="ARBA00023136"/>
    </source>
</evidence>
<comment type="subcellular location">
    <subcellularLocation>
        <location evidence="1">Cell membrane</location>
        <topology evidence="1">Multi-pass membrane protein</topology>
    </subcellularLocation>
</comment>
<keyword evidence="5 12" id="KW-0067">ATP-binding</keyword>
<dbReference type="Gene3D" id="1.20.1560.10">
    <property type="entry name" value="ABC transporter type 1, transmembrane domain"/>
    <property type="match status" value="1"/>
</dbReference>
<dbReference type="PROSITE" id="PS50893">
    <property type="entry name" value="ABC_TRANSPORTER_2"/>
    <property type="match status" value="1"/>
</dbReference>